<dbReference type="RefSeq" id="WP_206586871.1">
    <property type="nucleotide sequence ID" value="NZ_JAFKCU010000002.1"/>
</dbReference>
<accession>A0ABS3CGN5</accession>
<organism evidence="1 2">
    <name type="scientific">Algoriphagus pacificus</name>
    <dbReference type="NCBI Taxonomy" id="2811234"/>
    <lineage>
        <taxon>Bacteria</taxon>
        <taxon>Pseudomonadati</taxon>
        <taxon>Bacteroidota</taxon>
        <taxon>Cytophagia</taxon>
        <taxon>Cytophagales</taxon>
        <taxon>Cyclobacteriaceae</taxon>
        <taxon>Algoriphagus</taxon>
    </lineage>
</organism>
<evidence type="ECO:0008006" key="3">
    <source>
        <dbReference type="Google" id="ProtNLM"/>
    </source>
</evidence>
<evidence type="ECO:0000313" key="2">
    <source>
        <dbReference type="Proteomes" id="UP000664480"/>
    </source>
</evidence>
<protein>
    <recommendedName>
        <fullName evidence="3">DUF1795 domain-containing protein</fullName>
    </recommendedName>
</protein>
<name>A0ABS3CGN5_9BACT</name>
<gene>
    <name evidence="1" type="ORF">J0A69_12415</name>
</gene>
<comment type="caution">
    <text evidence="1">The sequence shown here is derived from an EMBL/GenBank/DDBJ whole genome shotgun (WGS) entry which is preliminary data.</text>
</comment>
<dbReference type="Proteomes" id="UP000664480">
    <property type="component" value="Unassembled WGS sequence"/>
</dbReference>
<reference evidence="1 2" key="1">
    <citation type="submission" date="2021-03" db="EMBL/GenBank/DDBJ databases">
        <title>novel species isolated from a fishpond in China.</title>
        <authorList>
            <person name="Lu H."/>
            <person name="Cai Z."/>
        </authorList>
    </citation>
    <scope>NUCLEOTIDE SEQUENCE [LARGE SCALE GENOMIC DNA]</scope>
    <source>
        <strain evidence="1 2">YJ13C</strain>
    </source>
</reference>
<keyword evidence="2" id="KW-1185">Reference proteome</keyword>
<proteinExistence type="predicted"/>
<evidence type="ECO:0000313" key="1">
    <source>
        <dbReference type="EMBL" id="MBN7816243.1"/>
    </source>
</evidence>
<dbReference type="EMBL" id="JAFKCU010000002">
    <property type="protein sequence ID" value="MBN7816243.1"/>
    <property type="molecule type" value="Genomic_DNA"/>
</dbReference>
<sequence length="313" mass="34923">MLRKTLTTFFIFSSFIAWGQKKIDNNLTDDHKNIKGTKISLIPPNGFTEGLNFLGFQQSASGSSIMILDIPGPYAETSKGITKENMLSQGVEVKKIDQLTINGLPAIFATGTQNAYGNIYTKYILLFGTDNETVIINGAYPENLKKVGDEIKKSMLTAYYEADKKINPFESLDYTIDVSETKLKFGKSMSNSLIFTVDGQVPTTSNDKTSLIIAKSFSEVSTEDKKLFSLNRIKQIPIEIEDIAYTNEITIDGISGYEILAKGKGKTSNETENIYQVILFSDKLYYILFGTSNDETDKSLDEIKKAVKTFKRK</sequence>